<name>A0A931I5L8_9HYPH</name>
<accession>A0A931I5L8</accession>
<evidence type="ECO:0000313" key="3">
    <source>
        <dbReference type="EMBL" id="MBH0239716.1"/>
    </source>
</evidence>
<feature type="chain" id="PRO_5036873810" description="DUF4398 domain-containing protein" evidence="2">
    <location>
        <begin position="29"/>
        <end position="117"/>
    </location>
</feature>
<evidence type="ECO:0000256" key="1">
    <source>
        <dbReference type="SAM" id="MobiDB-lite"/>
    </source>
</evidence>
<feature type="region of interest" description="Disordered" evidence="1">
    <location>
        <begin position="47"/>
        <end position="78"/>
    </location>
</feature>
<dbReference type="Proteomes" id="UP000631694">
    <property type="component" value="Unassembled WGS sequence"/>
</dbReference>
<keyword evidence="4" id="KW-1185">Reference proteome</keyword>
<dbReference type="AlphaFoldDB" id="A0A931I5L8"/>
<dbReference type="RefSeq" id="WP_197312798.1">
    <property type="nucleotide sequence ID" value="NZ_JADZLT010000056.1"/>
</dbReference>
<reference evidence="3" key="1">
    <citation type="submission" date="2020-12" db="EMBL/GenBank/DDBJ databases">
        <title>Methylobrevis albus sp. nov., isolated from fresh water lack sediment.</title>
        <authorList>
            <person name="Zou Q."/>
        </authorList>
    </citation>
    <scope>NUCLEOTIDE SEQUENCE</scope>
    <source>
        <strain evidence="3">L22</strain>
    </source>
</reference>
<evidence type="ECO:0000313" key="4">
    <source>
        <dbReference type="Proteomes" id="UP000631694"/>
    </source>
</evidence>
<dbReference type="EMBL" id="JADZLT010000056">
    <property type="protein sequence ID" value="MBH0239716.1"/>
    <property type="molecule type" value="Genomic_DNA"/>
</dbReference>
<organism evidence="3 4">
    <name type="scientific">Methylobrevis albus</name>
    <dbReference type="NCBI Taxonomy" id="2793297"/>
    <lineage>
        <taxon>Bacteria</taxon>
        <taxon>Pseudomonadati</taxon>
        <taxon>Pseudomonadota</taxon>
        <taxon>Alphaproteobacteria</taxon>
        <taxon>Hyphomicrobiales</taxon>
        <taxon>Pleomorphomonadaceae</taxon>
        <taxon>Methylobrevis</taxon>
    </lineage>
</organism>
<gene>
    <name evidence="3" type="ORF">I5731_17990</name>
</gene>
<evidence type="ECO:0008006" key="5">
    <source>
        <dbReference type="Google" id="ProtNLM"/>
    </source>
</evidence>
<feature type="compositionally biased region" description="Polar residues" evidence="1">
    <location>
        <begin position="47"/>
        <end position="64"/>
    </location>
</feature>
<sequence length="117" mass="11854">MWTARVVSSFGRRLGGVAALAAVLGACASGPSDFADFPDMIAPPQQSQIVTKSPEQLAATQDSLTAAARGQAGAAARADDGLGPAMALAVIRQQQEEEARLLLEQAEGLAPVAPAGQ</sequence>
<keyword evidence="2" id="KW-0732">Signal</keyword>
<protein>
    <recommendedName>
        <fullName evidence="5">DUF4398 domain-containing protein</fullName>
    </recommendedName>
</protein>
<dbReference type="PROSITE" id="PS51257">
    <property type="entry name" value="PROKAR_LIPOPROTEIN"/>
    <property type="match status" value="1"/>
</dbReference>
<comment type="caution">
    <text evidence="3">The sequence shown here is derived from an EMBL/GenBank/DDBJ whole genome shotgun (WGS) entry which is preliminary data.</text>
</comment>
<proteinExistence type="predicted"/>
<feature type="compositionally biased region" description="Low complexity" evidence="1">
    <location>
        <begin position="66"/>
        <end position="78"/>
    </location>
</feature>
<evidence type="ECO:0000256" key="2">
    <source>
        <dbReference type="SAM" id="SignalP"/>
    </source>
</evidence>
<feature type="signal peptide" evidence="2">
    <location>
        <begin position="1"/>
        <end position="28"/>
    </location>
</feature>